<proteinExistence type="predicted"/>
<gene>
    <name evidence="2" type="primary">E22</name>
</gene>
<name>A0A866VSB8_9BETA</name>
<evidence type="ECO:0000313" key="2">
    <source>
        <dbReference type="EMBL" id="QOE74395.1"/>
    </source>
</evidence>
<dbReference type="Proteomes" id="UP001162024">
    <property type="component" value="Segment"/>
</dbReference>
<accession>A0A866VSB8</accession>
<dbReference type="RefSeq" id="YP_010802728.1">
    <property type="nucleotide sequence ID" value="NC_077039.1"/>
</dbReference>
<sequence length="90" mass="10677">MASTLRNVMLTIAGLFIAPFWLVLFYVAFVLPYLWFYVCHKFFQRNSVWVDRQLKSTLRRGCKLMNFMKGFLCALATFIEEYKAESPYDV</sequence>
<keyword evidence="1" id="KW-1133">Transmembrane helix</keyword>
<keyword evidence="1" id="KW-0812">Transmembrane</keyword>
<reference evidence="2" key="3">
    <citation type="journal article" date="2014" name="J. Virol.">
        <title>Comparative genome analysis of four elephant endotheliotropic herpesviruses, EEHV3, EEHV4, EEHV5, and EEHV6, from cases of hemorrhagic disease or viremia.</title>
        <authorList>
            <person name="Zong JC"/>
            <person name="Latimer EM"/>
            <person name="Long SY"/>
            <person name="Richman LK"/>
            <person name="Heaggans SY"/>
            <person name="Hayward GS."/>
        </authorList>
    </citation>
    <scope>NUCLEOTIDE SEQUENCE</scope>
    <source>
        <strain evidence="2">Nyah NAP97</strain>
    </source>
</reference>
<reference evidence="2" key="2">
    <citation type="journal article" date="2013" name="Genome Announc.">
        <title>Complete Genome Sequence of Elephant Endotheliotropic Herpesvirus 1A.</title>
        <authorList>
            <person name="Ling P.D."/>
            <person name="Reid J.G."/>
            <person name="Qin X."/>
            <person name="Muzny D.M."/>
            <person name="Gibbs R."/>
            <person name="Petrosino J."/>
            <person name="Peng R."/>
            <person name="Zong J.C."/>
            <person name="Heaggans S.Y."/>
            <person name="Hayward G.S."/>
        </authorList>
    </citation>
    <scope>NUCLEOTIDE SEQUENCE</scope>
    <source>
        <strain evidence="2">Nyah NAP97</strain>
    </source>
</reference>
<keyword evidence="3" id="KW-1185">Reference proteome</keyword>
<feature type="transmembrane region" description="Helical" evidence="1">
    <location>
        <begin position="12"/>
        <end position="36"/>
    </location>
</feature>
<protein>
    <submittedName>
        <fullName evidence="2">Protein E22</fullName>
    </submittedName>
</protein>
<organism evidence="2 3">
    <name type="scientific">Elephant endotheliotropic herpesvirus 3A</name>
    <dbReference type="NCBI Taxonomy" id="1329409"/>
    <lineage>
        <taxon>Viruses</taxon>
        <taxon>Duplodnaviria</taxon>
        <taxon>Heunggongvirae</taxon>
        <taxon>Peploviricota</taxon>
        <taxon>Herviviricetes</taxon>
        <taxon>Herpesvirales</taxon>
        <taxon>Orthoherpesviridae</taxon>
        <taxon>Betaherpesvirinae</taxon>
        <taxon>Proboscivirus</taxon>
        <taxon>Elephant endotheliotropic herpesvirus 3</taxon>
    </lineage>
</organism>
<dbReference type="KEGG" id="vg:80541512"/>
<dbReference type="GeneID" id="80541512"/>
<dbReference type="EMBL" id="MN373268">
    <property type="protein sequence ID" value="QOE74395.1"/>
    <property type="molecule type" value="Genomic_DNA"/>
</dbReference>
<reference evidence="2" key="5">
    <citation type="journal article" date="2016" name="MSphere">
        <title>Complete Genome Sequence of Elephant Endotheliotropic Herpesvirus 4, the First Example of a GC-Rich Branch Proboscivirus.</title>
        <authorList>
            <person name="Ling P.D."/>
            <person name="Long S.Y."/>
            <person name="Fuery A."/>
            <person name="Peng R.S."/>
            <person name="Heaggans S.Y."/>
            <person name="Qin X."/>
            <person name="Worley K.C."/>
            <person name="Dugan S."/>
            <person name="Hayward G.S."/>
        </authorList>
    </citation>
    <scope>NUCLEOTIDE SEQUENCE</scope>
    <source>
        <strain evidence="2">Nyah NAP97</strain>
    </source>
</reference>
<evidence type="ECO:0000313" key="3">
    <source>
        <dbReference type="Proteomes" id="UP001162024"/>
    </source>
</evidence>
<reference evidence="2" key="4">
    <citation type="journal article" date="2016" name="ILAR J">
        <title>Review of Elephant Endotheliotropic Herpesviruses and Acute Hemorrhagic Disease.</title>
        <authorList>
            <person name="Long S.Y."/>
            <person name="Latimer E.M."/>
            <person name="Hayward G.S."/>
        </authorList>
    </citation>
    <scope>NUCLEOTIDE SEQUENCE</scope>
    <source>
        <strain evidence="2">Nyah NAP97</strain>
    </source>
</reference>
<reference evidence="2" key="1">
    <citation type="journal article" date="2009" name="Vet. Pathol.">
        <title>Clinico-pathologic features of fatal disease attributed to new variants of endotheliotropic herpesviruses in two Asian elephants (Elephas maximus).</title>
        <authorList>
            <person name="Garner M.M."/>
            <person name="Helmick K."/>
            <person name="Ochsenreiter J."/>
            <person name="Richman L.K."/>
            <person name="Latimer E."/>
            <person name="Wise A.G."/>
            <person name="Maes R.K."/>
            <person name="Kiupel M."/>
            <person name="Nordhausen R.W."/>
            <person name="Zong J.C."/>
            <person name="Hayward G.S."/>
        </authorList>
    </citation>
    <scope>NUCLEOTIDE SEQUENCE</scope>
    <source>
        <strain evidence="2">Nyah NAP97</strain>
    </source>
</reference>
<evidence type="ECO:0000256" key="1">
    <source>
        <dbReference type="SAM" id="Phobius"/>
    </source>
</evidence>
<reference evidence="2" key="6">
    <citation type="journal article" date="2016" name="MSphere">
        <title>Comparison of the Gene Coding Contents and Other Unusual Features of the GC-Rich and AT-Rich Branch Probosciviruses.</title>
        <authorList>
            <person name="Ling P.D."/>
            <person name="Long S.Y."/>
            <person name="Zong J.C."/>
            <person name="Heaggans S.Y."/>
            <person name="Qin X."/>
            <person name="Hayward G.S."/>
        </authorList>
    </citation>
    <scope>NUCLEOTIDE SEQUENCE</scope>
    <source>
        <strain evidence="2">Nyah NAP97</strain>
    </source>
</reference>
<keyword evidence="1" id="KW-0472">Membrane</keyword>
<reference evidence="2" key="7">
    <citation type="submission" date="2019-08" db="EMBL/GenBank/DDBJ databases">
        <title>Complete Genome Assembly and Annotation of EEHV3A the First Example of a GC-Branch African Elephant Endotheliotrophic Herpesvirus Associated with Lethal Hemorrhagic Disease.</title>
        <authorList>
            <person name="Tan J."/>
            <person name="Ling P.D."/>
            <person name="Worley K."/>
            <person name="Proudfoot J."/>
            <person name="Bowman M."/>
            <person name="Qin X."/>
            <person name="Latimer E.M."/>
            <person name="Holder K."/>
            <person name="Fayette M."/>
            <person name="Nodolf S."/>
            <person name="Heaggans S.Y."/>
            <person name="Zong J.-C."/>
            <person name="Pearson V.R."/>
            <person name="Hayward G.S."/>
        </authorList>
    </citation>
    <scope>NUCLEOTIDE SEQUENCE</scope>
    <source>
        <strain evidence="2">Nyah NAP97</strain>
    </source>
</reference>